<sequence>MLQRLFLMPVCDAARYRGALRSQYFDRRKSKGTRSLQIAITSSNVSCPHYERERTPVLDDDTRILPVPPPFNDFSSSYTLTIDHQAKKLDRAIAETTTEAAHGHNFTDDNCGYADNGRREGELRSLITGYSDTTHSTTALGTELQHRQPLIIDR</sequence>
<name>A0A1C7LJR5_GRIFR</name>
<evidence type="ECO:0000313" key="2">
    <source>
        <dbReference type="Proteomes" id="UP000092993"/>
    </source>
</evidence>
<dbReference type="AlphaFoldDB" id="A0A1C7LJR5"/>
<gene>
    <name evidence="1" type="ORF">A0H81_14965</name>
</gene>
<evidence type="ECO:0000313" key="1">
    <source>
        <dbReference type="EMBL" id="OBZ65042.1"/>
    </source>
</evidence>
<comment type="caution">
    <text evidence="1">The sequence shown here is derived from an EMBL/GenBank/DDBJ whole genome shotgun (WGS) entry which is preliminary data.</text>
</comment>
<keyword evidence="2" id="KW-1185">Reference proteome</keyword>
<reference evidence="1 2" key="1">
    <citation type="submission" date="2016-03" db="EMBL/GenBank/DDBJ databases">
        <title>Whole genome sequencing of Grifola frondosa 9006-11.</title>
        <authorList>
            <person name="Min B."/>
            <person name="Park H."/>
            <person name="Kim J.-G."/>
            <person name="Cho H."/>
            <person name="Oh Y.-L."/>
            <person name="Kong W.-S."/>
            <person name="Choi I.-G."/>
        </authorList>
    </citation>
    <scope>NUCLEOTIDE SEQUENCE [LARGE SCALE GENOMIC DNA]</scope>
    <source>
        <strain evidence="1 2">9006-11</strain>
    </source>
</reference>
<accession>A0A1C7LJR5</accession>
<protein>
    <submittedName>
        <fullName evidence="1">Uncharacterized protein</fullName>
    </submittedName>
</protein>
<proteinExistence type="predicted"/>
<organism evidence="1 2">
    <name type="scientific">Grifola frondosa</name>
    <name type="common">Maitake</name>
    <name type="synonym">Polyporus frondosus</name>
    <dbReference type="NCBI Taxonomy" id="5627"/>
    <lineage>
        <taxon>Eukaryota</taxon>
        <taxon>Fungi</taxon>
        <taxon>Dikarya</taxon>
        <taxon>Basidiomycota</taxon>
        <taxon>Agaricomycotina</taxon>
        <taxon>Agaricomycetes</taxon>
        <taxon>Polyporales</taxon>
        <taxon>Grifolaceae</taxon>
        <taxon>Grifola</taxon>
    </lineage>
</organism>
<dbReference type="EMBL" id="LUGG01000059">
    <property type="protein sequence ID" value="OBZ65042.1"/>
    <property type="molecule type" value="Genomic_DNA"/>
</dbReference>
<dbReference type="Proteomes" id="UP000092993">
    <property type="component" value="Unassembled WGS sequence"/>
</dbReference>